<feature type="signal peptide" evidence="2">
    <location>
        <begin position="1"/>
        <end position="25"/>
    </location>
</feature>
<dbReference type="Proteomes" id="UP001163266">
    <property type="component" value="Chromosome"/>
</dbReference>
<evidence type="ECO:0000259" key="3">
    <source>
        <dbReference type="Pfam" id="PF00462"/>
    </source>
</evidence>
<evidence type="ECO:0000256" key="1">
    <source>
        <dbReference type="SAM" id="MobiDB-lite"/>
    </source>
</evidence>
<feature type="domain" description="DUF4124" evidence="4">
    <location>
        <begin position="14"/>
        <end position="63"/>
    </location>
</feature>
<proteinExistence type="predicted"/>
<dbReference type="InterPro" id="IPR036249">
    <property type="entry name" value="Thioredoxin-like_sf"/>
</dbReference>
<keyword evidence="6" id="KW-1185">Reference proteome</keyword>
<dbReference type="RefSeq" id="WP_264894100.1">
    <property type="nucleotide sequence ID" value="NZ_CP110257.1"/>
</dbReference>
<evidence type="ECO:0000313" key="5">
    <source>
        <dbReference type="EMBL" id="UZD56211.1"/>
    </source>
</evidence>
<accession>A0ABY6MW51</accession>
<feature type="domain" description="Glutaredoxin" evidence="3">
    <location>
        <begin position="77"/>
        <end position="134"/>
    </location>
</feature>
<dbReference type="Pfam" id="PF13511">
    <property type="entry name" value="DUF4124"/>
    <property type="match status" value="1"/>
</dbReference>
<name>A0ABY6MW51_9BURK</name>
<feature type="chain" id="PRO_5047509210" evidence="2">
    <location>
        <begin position="26"/>
        <end position="216"/>
    </location>
</feature>
<evidence type="ECO:0000313" key="6">
    <source>
        <dbReference type="Proteomes" id="UP001163266"/>
    </source>
</evidence>
<gene>
    <name evidence="5" type="ORF">OMP39_06460</name>
</gene>
<dbReference type="EMBL" id="CP110257">
    <property type="protein sequence ID" value="UZD56211.1"/>
    <property type="molecule type" value="Genomic_DNA"/>
</dbReference>
<dbReference type="PROSITE" id="PS51354">
    <property type="entry name" value="GLUTAREDOXIN_2"/>
    <property type="match status" value="1"/>
</dbReference>
<keyword evidence="2" id="KW-0732">Signal</keyword>
<dbReference type="InterPro" id="IPR002109">
    <property type="entry name" value="Glutaredoxin"/>
</dbReference>
<dbReference type="Gene3D" id="3.40.30.10">
    <property type="entry name" value="Glutaredoxin"/>
    <property type="match status" value="1"/>
</dbReference>
<dbReference type="Pfam" id="PF00462">
    <property type="entry name" value="Glutaredoxin"/>
    <property type="match status" value="1"/>
</dbReference>
<dbReference type="InterPro" id="IPR025392">
    <property type="entry name" value="DUF4124"/>
</dbReference>
<sequence>MKRTFIRLLHGAPLALLWVLSPAHALYKVVGPDGKVTYTDRPPAHSPAQALGAPGASTETTSALPFELRQLASRFPVTLYTTANCQPCDAGRALLRQRGIPHVEKTVTTAEDSQALGQLTGANELPVVQIGQQRVRGFSSTEWSAYLDAAGYPKQSRLPAGYQFPAATPLVEVKPPAAPQARTQEGQGDGSAGASTQRPLPSPPPPAGNAPPGFKF</sequence>
<feature type="compositionally biased region" description="Pro residues" evidence="1">
    <location>
        <begin position="200"/>
        <end position="209"/>
    </location>
</feature>
<reference evidence="5" key="1">
    <citation type="submission" date="2022-10" db="EMBL/GenBank/DDBJ databases">
        <title>Complete genome sequence of Schlegelella aquatica LMG 23380.</title>
        <authorList>
            <person name="Musilova J."/>
            <person name="Kourilova X."/>
            <person name="Bezdicek M."/>
            <person name="Hermankova K."/>
            <person name="Obruca S."/>
            <person name="Sedlar K."/>
        </authorList>
    </citation>
    <scope>NUCLEOTIDE SEQUENCE</scope>
    <source>
        <strain evidence="5">LMG 23380</strain>
    </source>
</reference>
<feature type="region of interest" description="Disordered" evidence="1">
    <location>
        <begin position="38"/>
        <end position="58"/>
    </location>
</feature>
<dbReference type="SUPFAM" id="SSF52833">
    <property type="entry name" value="Thioredoxin-like"/>
    <property type="match status" value="1"/>
</dbReference>
<organism evidence="5 6">
    <name type="scientific">Caldimonas aquatica</name>
    <dbReference type="NCBI Taxonomy" id="376175"/>
    <lineage>
        <taxon>Bacteria</taxon>
        <taxon>Pseudomonadati</taxon>
        <taxon>Pseudomonadota</taxon>
        <taxon>Betaproteobacteria</taxon>
        <taxon>Burkholderiales</taxon>
        <taxon>Sphaerotilaceae</taxon>
        <taxon>Caldimonas</taxon>
    </lineage>
</organism>
<protein>
    <submittedName>
        <fullName evidence="5">Glutaredoxin family protein</fullName>
    </submittedName>
</protein>
<feature type="region of interest" description="Disordered" evidence="1">
    <location>
        <begin position="174"/>
        <end position="216"/>
    </location>
</feature>
<evidence type="ECO:0000256" key="2">
    <source>
        <dbReference type="SAM" id="SignalP"/>
    </source>
</evidence>
<dbReference type="CDD" id="cd02976">
    <property type="entry name" value="NrdH"/>
    <property type="match status" value="1"/>
</dbReference>
<evidence type="ECO:0000259" key="4">
    <source>
        <dbReference type="Pfam" id="PF13511"/>
    </source>
</evidence>